<dbReference type="AlphaFoldDB" id="A0AAE3DHU8"/>
<dbReference type="GO" id="GO:0005886">
    <property type="term" value="C:plasma membrane"/>
    <property type="evidence" value="ECO:0007669"/>
    <property type="project" value="UniProtKB-SubCell"/>
</dbReference>
<name>A0AAE3DHU8_9FIRM</name>
<dbReference type="GO" id="GO:0140359">
    <property type="term" value="F:ABC-type transporter activity"/>
    <property type="evidence" value="ECO:0007669"/>
    <property type="project" value="InterPro"/>
</dbReference>
<keyword evidence="5 6" id="KW-0472">Membrane</keyword>
<proteinExistence type="predicted"/>
<feature type="transmembrane region" description="Helical" evidence="6">
    <location>
        <begin position="145"/>
        <end position="170"/>
    </location>
</feature>
<sequence length="235" mass="25914">MRAIFKREMRAYFASPVGYVVVAALLALYGFFYYQVMAIGSSSYITQVFSTMFMFSMMIMPIITMRSMSDDRKNKTDQALITAPVSVTGIVMGKFLAAFGVYFIANTLALLPAITMGFFSSAFPWGILFGNYIGTLLYGAAMISIGVFISGLTISQVIAAIGTFVIAVFLMFVDQIASALSGNFIGTILTWISFTSRYDTFTQGIFSVSSCVYFISVAAVFVFLTARRVESRRWN</sequence>
<dbReference type="PANTHER" id="PTHR30294">
    <property type="entry name" value="MEMBRANE COMPONENT OF ABC TRANSPORTER YHHJ-RELATED"/>
    <property type="match status" value="1"/>
</dbReference>
<evidence type="ECO:0000256" key="4">
    <source>
        <dbReference type="ARBA" id="ARBA00022989"/>
    </source>
</evidence>
<dbReference type="InterPro" id="IPR051449">
    <property type="entry name" value="ABC-2_transporter_component"/>
</dbReference>
<evidence type="ECO:0000256" key="5">
    <source>
        <dbReference type="ARBA" id="ARBA00023136"/>
    </source>
</evidence>
<dbReference type="PANTHER" id="PTHR30294:SF29">
    <property type="entry name" value="MULTIDRUG ABC TRANSPORTER PERMEASE YBHS-RELATED"/>
    <property type="match status" value="1"/>
</dbReference>
<evidence type="ECO:0000313" key="8">
    <source>
        <dbReference type="Proteomes" id="UP001199424"/>
    </source>
</evidence>
<comment type="caution">
    <text evidence="7">The sequence shown here is derived from an EMBL/GenBank/DDBJ whole genome shotgun (WGS) entry which is preliminary data.</text>
</comment>
<keyword evidence="3 6" id="KW-0812">Transmembrane</keyword>
<evidence type="ECO:0000256" key="2">
    <source>
        <dbReference type="ARBA" id="ARBA00022475"/>
    </source>
</evidence>
<feature type="transmembrane region" description="Helical" evidence="6">
    <location>
        <begin position="44"/>
        <end position="64"/>
    </location>
</feature>
<reference evidence="7" key="1">
    <citation type="submission" date="2021-10" db="EMBL/GenBank/DDBJ databases">
        <title>Anaerobic single-cell dispensing facilitates the cultivation of human gut bacteria.</title>
        <authorList>
            <person name="Afrizal A."/>
        </authorList>
    </citation>
    <scope>NUCLEOTIDE SEQUENCE</scope>
    <source>
        <strain evidence="7">CLA-AA-H250</strain>
    </source>
</reference>
<protein>
    <submittedName>
        <fullName evidence="7">ABC transporter permease subunit</fullName>
    </submittedName>
</protein>
<accession>A0AAE3DHU8</accession>
<feature type="transmembrane region" description="Helical" evidence="6">
    <location>
        <begin position="12"/>
        <end position="32"/>
    </location>
</feature>
<keyword evidence="8" id="KW-1185">Reference proteome</keyword>
<keyword evidence="4 6" id="KW-1133">Transmembrane helix</keyword>
<evidence type="ECO:0000313" key="7">
    <source>
        <dbReference type="EMBL" id="MCC2137178.1"/>
    </source>
</evidence>
<dbReference type="EMBL" id="JAJEQC010000008">
    <property type="protein sequence ID" value="MCC2137178.1"/>
    <property type="molecule type" value="Genomic_DNA"/>
</dbReference>
<gene>
    <name evidence="7" type="ORF">LKD31_09125</name>
</gene>
<dbReference type="RefSeq" id="WP_176819610.1">
    <property type="nucleotide sequence ID" value="NZ_JAJEQC010000008.1"/>
</dbReference>
<evidence type="ECO:0000256" key="6">
    <source>
        <dbReference type="SAM" id="Phobius"/>
    </source>
</evidence>
<comment type="subcellular location">
    <subcellularLocation>
        <location evidence="1">Cell membrane</location>
        <topology evidence="1">Multi-pass membrane protein</topology>
    </subcellularLocation>
</comment>
<dbReference type="Proteomes" id="UP001199424">
    <property type="component" value="Unassembled WGS sequence"/>
</dbReference>
<feature type="transmembrane region" description="Helical" evidence="6">
    <location>
        <begin position="206"/>
        <end position="226"/>
    </location>
</feature>
<keyword evidence="2" id="KW-1003">Cell membrane</keyword>
<dbReference type="Pfam" id="PF12679">
    <property type="entry name" value="ABC2_membrane_2"/>
    <property type="match status" value="1"/>
</dbReference>
<evidence type="ECO:0000256" key="3">
    <source>
        <dbReference type="ARBA" id="ARBA00022692"/>
    </source>
</evidence>
<evidence type="ECO:0000256" key="1">
    <source>
        <dbReference type="ARBA" id="ARBA00004651"/>
    </source>
</evidence>
<organism evidence="7 8">
    <name type="scientific">Hominenteromicrobium mulieris</name>
    <dbReference type="NCBI Taxonomy" id="2885357"/>
    <lineage>
        <taxon>Bacteria</taxon>
        <taxon>Bacillati</taxon>
        <taxon>Bacillota</taxon>
        <taxon>Clostridia</taxon>
        <taxon>Eubacteriales</taxon>
        <taxon>Oscillospiraceae</taxon>
        <taxon>Hominenteromicrobium</taxon>
    </lineage>
</organism>